<keyword evidence="3" id="KW-1185">Reference proteome</keyword>
<dbReference type="EMBL" id="JAQIBC010000003">
    <property type="protein sequence ID" value="MDM5263680.1"/>
    <property type="molecule type" value="Genomic_DNA"/>
</dbReference>
<accession>A0ABT7QRG1</accession>
<evidence type="ECO:0000256" key="1">
    <source>
        <dbReference type="SAM" id="Phobius"/>
    </source>
</evidence>
<sequence>MHSTEPTLENIEDYKGKGSTEKRLTVWIVILSGLLVGAIYGILIANSSVSDRLETQKAISIFK</sequence>
<comment type="caution">
    <text evidence="2">The sequence shown here is derived from an EMBL/GenBank/DDBJ whole genome shotgun (WGS) entry which is preliminary data.</text>
</comment>
<name>A0ABT7QRG1_9BACT</name>
<keyword evidence="1" id="KW-1133">Transmembrane helix</keyword>
<gene>
    <name evidence="2" type="ORF">PF327_05655</name>
</gene>
<dbReference type="RefSeq" id="WP_289401664.1">
    <property type="nucleotide sequence ID" value="NZ_JAQIBC010000003.1"/>
</dbReference>
<evidence type="ECO:0000313" key="3">
    <source>
        <dbReference type="Proteomes" id="UP001169066"/>
    </source>
</evidence>
<dbReference type="Proteomes" id="UP001169066">
    <property type="component" value="Unassembled WGS sequence"/>
</dbReference>
<organism evidence="2 3">
    <name type="scientific">Sulfurovum xiamenensis</name>
    <dbReference type="NCBI Taxonomy" id="3019066"/>
    <lineage>
        <taxon>Bacteria</taxon>
        <taxon>Pseudomonadati</taxon>
        <taxon>Campylobacterota</taxon>
        <taxon>Epsilonproteobacteria</taxon>
        <taxon>Campylobacterales</taxon>
        <taxon>Sulfurovaceae</taxon>
        <taxon>Sulfurovum</taxon>
    </lineage>
</organism>
<protein>
    <submittedName>
        <fullName evidence="2">Uncharacterized protein</fullName>
    </submittedName>
</protein>
<reference evidence="2" key="1">
    <citation type="submission" date="2023-01" db="EMBL/GenBank/DDBJ databases">
        <title>Sulfurovum sp. XTW-4 genome assembly.</title>
        <authorList>
            <person name="Wang J."/>
        </authorList>
    </citation>
    <scope>NUCLEOTIDE SEQUENCE</scope>
    <source>
        <strain evidence="2">XTW-4</strain>
    </source>
</reference>
<keyword evidence="1" id="KW-0812">Transmembrane</keyword>
<keyword evidence="1" id="KW-0472">Membrane</keyword>
<feature type="transmembrane region" description="Helical" evidence="1">
    <location>
        <begin position="24"/>
        <end position="45"/>
    </location>
</feature>
<evidence type="ECO:0000313" key="2">
    <source>
        <dbReference type="EMBL" id="MDM5263680.1"/>
    </source>
</evidence>
<proteinExistence type="predicted"/>